<evidence type="ECO:0000256" key="1">
    <source>
        <dbReference type="ARBA" id="ARBA00023002"/>
    </source>
</evidence>
<feature type="non-terminal residue" evidence="3">
    <location>
        <position position="369"/>
    </location>
</feature>
<name>A0A537J7B5_9BACT</name>
<dbReference type="InterPro" id="IPR041854">
    <property type="entry name" value="BFD-like_2Fe2S-bd_dom_sf"/>
</dbReference>
<dbReference type="InterPro" id="IPR023753">
    <property type="entry name" value="FAD/NAD-binding_dom"/>
</dbReference>
<gene>
    <name evidence="3" type="ORF">E6H03_10210</name>
</gene>
<protein>
    <submittedName>
        <fullName evidence="3">FAD-dependent oxidoreductase</fullName>
    </submittedName>
</protein>
<dbReference type="InterPro" id="IPR051691">
    <property type="entry name" value="Metab_Enz_Cyan_OpOx_G3PDH"/>
</dbReference>
<dbReference type="PRINTS" id="PR00368">
    <property type="entry name" value="FADPNR"/>
</dbReference>
<dbReference type="Pfam" id="PF07992">
    <property type="entry name" value="Pyr_redox_2"/>
    <property type="match status" value="1"/>
</dbReference>
<dbReference type="AlphaFoldDB" id="A0A537J7B5"/>
<sequence>MTDVHVQIAVVGGGPAGLAAAGEAHAAGARVLLVEERSALGGRAVIVPGARGLAEGLMRDLRSADVWRGSLVWGLFGRTLAALHGGRTRLVTADAVILATGALERLVPFPGWTLEGVMTAEAGWELVRAGGIGQASGPAVVAGGPDAGTLAARLAERGTGVTLISAERPKNLPEKVPVIPGAVASARGDRSVERVLLADGTEHECRMLCVESPRGPLVELARLAGAPCVYQPRLGGFVPRYDRTMALHGPTAGLYIAGDAGGVDTPRAAAESGRLAVRSALGALGLLPEADTRQEEARRQLRAASVPLTAVAREAMVIGAMPDDVVERWEGPPETIFCPCEGVSVGILQAAVDDGARTADELKRRTRCG</sequence>
<dbReference type="Gene3D" id="3.50.50.60">
    <property type="entry name" value="FAD/NAD(P)-binding domain"/>
    <property type="match status" value="1"/>
</dbReference>
<reference evidence="3 4" key="1">
    <citation type="journal article" date="2019" name="Nat. Microbiol.">
        <title>Mediterranean grassland soil C-N compound turnover is dependent on rainfall and depth, and is mediated by genomically divergent microorganisms.</title>
        <authorList>
            <person name="Diamond S."/>
            <person name="Andeer P.F."/>
            <person name="Li Z."/>
            <person name="Crits-Christoph A."/>
            <person name="Burstein D."/>
            <person name="Anantharaman K."/>
            <person name="Lane K.R."/>
            <person name="Thomas B.C."/>
            <person name="Pan C."/>
            <person name="Northen T.R."/>
            <person name="Banfield J.F."/>
        </authorList>
    </citation>
    <scope>NUCLEOTIDE SEQUENCE [LARGE SCALE GENOMIC DNA]</scope>
    <source>
        <strain evidence="3">NP_6</strain>
    </source>
</reference>
<keyword evidence="1" id="KW-0560">Oxidoreductase</keyword>
<dbReference type="Proteomes" id="UP000318093">
    <property type="component" value="Unassembled WGS sequence"/>
</dbReference>
<comment type="caution">
    <text evidence="3">The sequence shown here is derived from an EMBL/GenBank/DDBJ whole genome shotgun (WGS) entry which is preliminary data.</text>
</comment>
<accession>A0A537J7B5</accession>
<dbReference type="Gene3D" id="1.10.10.1100">
    <property type="entry name" value="BFD-like [2Fe-2S]-binding domain"/>
    <property type="match status" value="1"/>
</dbReference>
<feature type="domain" description="FAD/NAD(P)-binding" evidence="2">
    <location>
        <begin position="7"/>
        <end position="168"/>
    </location>
</feature>
<dbReference type="EMBL" id="VBAN01000326">
    <property type="protein sequence ID" value="TMI79454.1"/>
    <property type="molecule type" value="Genomic_DNA"/>
</dbReference>
<evidence type="ECO:0000313" key="3">
    <source>
        <dbReference type="EMBL" id="TMI79454.1"/>
    </source>
</evidence>
<dbReference type="GO" id="GO:0016491">
    <property type="term" value="F:oxidoreductase activity"/>
    <property type="evidence" value="ECO:0007669"/>
    <property type="project" value="UniProtKB-KW"/>
</dbReference>
<dbReference type="PANTHER" id="PTHR42949:SF3">
    <property type="entry name" value="ANAEROBIC GLYCEROL-3-PHOSPHATE DEHYDROGENASE SUBUNIT B"/>
    <property type="match status" value="1"/>
</dbReference>
<evidence type="ECO:0000259" key="2">
    <source>
        <dbReference type="Pfam" id="PF07992"/>
    </source>
</evidence>
<dbReference type="PRINTS" id="PR00469">
    <property type="entry name" value="PNDRDTASEII"/>
</dbReference>
<organism evidence="3 4">
    <name type="scientific">Candidatus Segetimicrobium genomatis</name>
    <dbReference type="NCBI Taxonomy" id="2569760"/>
    <lineage>
        <taxon>Bacteria</taxon>
        <taxon>Bacillati</taxon>
        <taxon>Candidatus Sysuimicrobiota</taxon>
        <taxon>Candidatus Sysuimicrobiia</taxon>
        <taxon>Candidatus Sysuimicrobiales</taxon>
        <taxon>Candidatus Segetimicrobiaceae</taxon>
        <taxon>Candidatus Segetimicrobium</taxon>
    </lineage>
</organism>
<dbReference type="PANTHER" id="PTHR42949">
    <property type="entry name" value="ANAEROBIC GLYCEROL-3-PHOSPHATE DEHYDROGENASE SUBUNIT B"/>
    <property type="match status" value="1"/>
</dbReference>
<dbReference type="SUPFAM" id="SSF51905">
    <property type="entry name" value="FAD/NAD(P)-binding domain"/>
    <property type="match status" value="1"/>
</dbReference>
<dbReference type="InterPro" id="IPR036188">
    <property type="entry name" value="FAD/NAD-bd_sf"/>
</dbReference>
<proteinExistence type="predicted"/>
<evidence type="ECO:0000313" key="4">
    <source>
        <dbReference type="Proteomes" id="UP000318093"/>
    </source>
</evidence>